<feature type="transmembrane region" description="Helical" evidence="1">
    <location>
        <begin position="179"/>
        <end position="198"/>
    </location>
</feature>
<feature type="transmembrane region" description="Helical" evidence="1">
    <location>
        <begin position="154"/>
        <end position="173"/>
    </location>
</feature>
<evidence type="ECO:0000313" key="3">
    <source>
        <dbReference type="EMBL" id="CAD2075489.1"/>
    </source>
</evidence>
<keyword evidence="1" id="KW-1133">Transmembrane helix</keyword>
<organism evidence="3 4">
    <name type="scientific">Phocicoccus pinnipedialis</name>
    <dbReference type="NCBI Taxonomy" id="110845"/>
    <lineage>
        <taxon>Bacteria</taxon>
        <taxon>Bacillati</taxon>
        <taxon>Bacillota</taxon>
        <taxon>Bacilli</taxon>
        <taxon>Bacillales</taxon>
        <taxon>Salinicoccaceae</taxon>
        <taxon>Phocicoccus</taxon>
    </lineage>
</organism>
<accession>A0A6V7RER2</accession>
<dbReference type="RefSeq" id="WP_186077469.1">
    <property type="nucleotide sequence ID" value="NZ_CAJEWB010000010.1"/>
</dbReference>
<dbReference type="InterPro" id="IPR000326">
    <property type="entry name" value="PAP2/HPO"/>
</dbReference>
<keyword evidence="4" id="KW-1185">Reference proteome</keyword>
<evidence type="ECO:0000313" key="4">
    <source>
        <dbReference type="Proteomes" id="UP000588186"/>
    </source>
</evidence>
<gene>
    <name evidence="3" type="ORF">JEOPIN946_01030</name>
</gene>
<name>A0A6V7RER2_9BACL</name>
<dbReference type="Pfam" id="PF01569">
    <property type="entry name" value="PAP2"/>
    <property type="match status" value="1"/>
</dbReference>
<feature type="transmembrane region" description="Helical" evidence="1">
    <location>
        <begin position="121"/>
        <end position="142"/>
    </location>
</feature>
<feature type="transmembrane region" description="Helical" evidence="1">
    <location>
        <begin position="85"/>
        <end position="101"/>
    </location>
</feature>
<dbReference type="PANTHER" id="PTHR14969:SF13">
    <property type="entry name" value="AT30094P"/>
    <property type="match status" value="1"/>
</dbReference>
<dbReference type="Proteomes" id="UP000588186">
    <property type="component" value="Unassembled WGS sequence"/>
</dbReference>
<dbReference type="Gene3D" id="1.20.144.10">
    <property type="entry name" value="Phosphatidic acid phosphatase type 2/haloperoxidase"/>
    <property type="match status" value="2"/>
</dbReference>
<reference evidence="3 4" key="1">
    <citation type="submission" date="2020-07" db="EMBL/GenBank/DDBJ databases">
        <authorList>
            <person name="Criscuolo A."/>
        </authorList>
    </citation>
    <scope>NUCLEOTIDE SEQUENCE [LARGE SCALE GENOMIC DNA]</scope>
    <source>
        <strain evidence="3">CIP107946</strain>
    </source>
</reference>
<dbReference type="EMBL" id="CAJEWB010000010">
    <property type="protein sequence ID" value="CAD2075489.1"/>
    <property type="molecule type" value="Genomic_DNA"/>
</dbReference>
<keyword evidence="1" id="KW-0472">Membrane</keyword>
<dbReference type="CDD" id="cd03392">
    <property type="entry name" value="PAP2_like_2"/>
    <property type="match status" value="1"/>
</dbReference>
<evidence type="ECO:0000256" key="1">
    <source>
        <dbReference type="SAM" id="Phobius"/>
    </source>
</evidence>
<sequence length="210" mass="23502">MSRTKKLSLFIVFTLIFGVIALFHESRLGKWVDREVYEFIYSSESFITTALMLGFTQLGEVISMIVMSMIIIAILMLYRLNMHALFMLISMMSSSVLIPVLKHSFDRERPSFLRLIDISGFSFPSGHSLGSTIFFGSLMVIIKHTNLNHKAVMYGLCAAFILMICSSRVYLGVHFPTDVLAGMAIGTAVVFGVSALLHNKLEIPSPHKNK</sequence>
<feature type="transmembrane region" description="Helical" evidence="1">
    <location>
        <begin position="61"/>
        <end position="78"/>
    </location>
</feature>
<dbReference type="AlphaFoldDB" id="A0A6V7RER2"/>
<dbReference type="PANTHER" id="PTHR14969">
    <property type="entry name" value="SPHINGOSINE-1-PHOSPHATE PHOSPHOHYDROLASE"/>
    <property type="match status" value="1"/>
</dbReference>
<dbReference type="SMART" id="SM00014">
    <property type="entry name" value="acidPPc"/>
    <property type="match status" value="1"/>
</dbReference>
<dbReference type="SUPFAM" id="SSF48317">
    <property type="entry name" value="Acid phosphatase/Vanadium-dependent haloperoxidase"/>
    <property type="match status" value="1"/>
</dbReference>
<feature type="transmembrane region" description="Helical" evidence="1">
    <location>
        <begin position="6"/>
        <end position="24"/>
    </location>
</feature>
<proteinExistence type="predicted"/>
<evidence type="ECO:0000259" key="2">
    <source>
        <dbReference type="SMART" id="SM00014"/>
    </source>
</evidence>
<feature type="domain" description="Phosphatidic acid phosphatase type 2/haloperoxidase" evidence="2">
    <location>
        <begin position="84"/>
        <end position="194"/>
    </location>
</feature>
<protein>
    <submittedName>
        <fullName evidence="3">Phosphatidylglycerophosphatase B</fullName>
    </submittedName>
</protein>
<dbReference type="InterPro" id="IPR036938">
    <property type="entry name" value="PAP2/HPO_sf"/>
</dbReference>
<keyword evidence="1" id="KW-0812">Transmembrane</keyword>
<comment type="caution">
    <text evidence="3">The sequence shown here is derived from an EMBL/GenBank/DDBJ whole genome shotgun (WGS) entry which is preliminary data.</text>
</comment>